<comment type="similarity">
    <text evidence="3">Belongs to the disproportionating enzyme family.</text>
</comment>
<reference evidence="12" key="1">
    <citation type="journal article" date="2019" name="Nat. Commun.">
        <title>Expansion of phycobilisome linker gene families in mesophilic red algae.</title>
        <authorList>
            <person name="Lee J."/>
            <person name="Kim D."/>
            <person name="Bhattacharya D."/>
            <person name="Yoon H.S."/>
        </authorList>
    </citation>
    <scope>NUCLEOTIDE SEQUENCE [LARGE SCALE GENOMIC DNA]</scope>
    <source>
        <strain evidence="12">CCMP 1328</strain>
    </source>
</reference>
<evidence type="ECO:0000256" key="10">
    <source>
        <dbReference type="ARBA" id="ARBA00031501"/>
    </source>
</evidence>
<accession>A0A5J4Z4E2</accession>
<evidence type="ECO:0000256" key="5">
    <source>
        <dbReference type="ARBA" id="ARBA00022490"/>
    </source>
</evidence>
<name>A0A5J4Z4E2_PORPP</name>
<evidence type="ECO:0000256" key="1">
    <source>
        <dbReference type="ARBA" id="ARBA00000439"/>
    </source>
</evidence>
<keyword evidence="12" id="KW-1185">Reference proteome</keyword>
<comment type="catalytic activity">
    <reaction evidence="1">
        <text>Transfers a segment of a (1-&gt;4)-alpha-D-glucan to a new position in an acceptor, which may be glucose or a (1-&gt;4)-alpha-D-glucan.</text>
        <dbReference type="EC" id="2.4.1.25"/>
    </reaction>
</comment>
<keyword evidence="7 11" id="KW-0808">Transferase</keyword>
<evidence type="ECO:0000313" key="12">
    <source>
        <dbReference type="Proteomes" id="UP000324585"/>
    </source>
</evidence>
<sequence>MVFGALFSEGRSCKLHLALTIPRSTAAVISRALGEDDVRAIGVSVVGTAAPLDAWAPVDKELISPEELKQALRLEWREGPAQDDWRFAGEVDVPLDQKALKAAGSQAALAFRFVAFSLNHPSKIFAEASAAAHSLDLKWLGEGEFLCAAEFLAPENNVLTSSAFCQVIFGRDACQELRPADLATSNVAGGKDSVLLHLVVIAPRIPASNTKLVACGNVDELGNSELSRAPVLHRKDRKVPRYEATVRVSRAAVTDVQFRFFFVDAENAAHALLKESGEERRLEELYSPALLKASLERTSDGLLQLSYSGVFRYASTWKGAGVAVPVSSLRSDASAGIGEFLDIIDLVEWSSSCGLRLIQLLPIYDTGFDPSPYAACSVFALHPVYMRLTAVADSIGLPAEHDVRKEIMQAQSELNAFASVEYQRTLRWKLRLIELLYQADNNQTLSTPEFHAFFEANKDWLPVYALWKGLRDRTGEWNYKLWPASAKQAKDLAKVENKEYGAKIGLVFFTQYYLHVQMQAASECARRCGVVLKGDLPIGVARFGADTWTHPDLFRMDMSAGCPSMGDWSDAQNWDFPLYNWEEMARKKFAWWKRRMEMMSQYFTACRVDHVLGFFRIWAIPSHNWTGFQGHFDPCNALKLDELKELRAVDNSKAVLERLLQPYVTFREVEAAFGEQANRVVSEVFTARSGGAMLDFRPECDTVEKIGVLYDPSEPELSDSERAFREHARKVLWKLQDNRMALCFEKQYYLTCHMLFTSSFKDLHDDPGDPVNGVINKAKLSDLWHDFYNKRQSWRGPGLVRLSMIQKASSMMICAEDLGSVPDEVYPVLDQLGILGLRIQRWPPGGGNFLRSDQYPYLSVAATSCHDCSTLRAWWEHDDRLSAQKLYSEHLNHDLAPETCTDVASQLVVASNFRSDAMWAIIPIQDLMDMWDELRSPDPRMDAINRPGTVEGCWAYRMKWSLSDLKGKSSFNSFLLNQLQDCGRLDV</sequence>
<evidence type="ECO:0000256" key="2">
    <source>
        <dbReference type="ARBA" id="ARBA00004496"/>
    </source>
</evidence>
<dbReference type="Pfam" id="PF02446">
    <property type="entry name" value="Glyco_hydro_77"/>
    <property type="match status" value="1"/>
</dbReference>
<evidence type="ECO:0000256" key="9">
    <source>
        <dbReference type="ARBA" id="ARBA00031423"/>
    </source>
</evidence>
<dbReference type="InterPro" id="IPR003385">
    <property type="entry name" value="Glyco_hydro_77"/>
</dbReference>
<dbReference type="SUPFAM" id="SSF51445">
    <property type="entry name" value="(Trans)glycosidases"/>
    <property type="match status" value="1"/>
</dbReference>
<dbReference type="GO" id="GO:0005737">
    <property type="term" value="C:cytoplasm"/>
    <property type="evidence" value="ECO:0007669"/>
    <property type="project" value="UniProtKB-SubCell"/>
</dbReference>
<dbReference type="OrthoDB" id="6123450at2759"/>
<evidence type="ECO:0000313" key="11">
    <source>
        <dbReference type="EMBL" id="KAA8498859.1"/>
    </source>
</evidence>
<dbReference type="InterPro" id="IPR013784">
    <property type="entry name" value="Carb-bd-like_fold"/>
</dbReference>
<dbReference type="SUPFAM" id="SSF49452">
    <property type="entry name" value="Starch-binding domain-like"/>
    <property type="match status" value="1"/>
</dbReference>
<evidence type="ECO:0000256" key="7">
    <source>
        <dbReference type="ARBA" id="ARBA00022679"/>
    </source>
</evidence>
<dbReference type="AlphaFoldDB" id="A0A5J4Z4E2"/>
<keyword evidence="6" id="KW-0328">Glycosyltransferase</keyword>
<organism evidence="11 12">
    <name type="scientific">Porphyridium purpureum</name>
    <name type="common">Red alga</name>
    <name type="synonym">Porphyridium cruentum</name>
    <dbReference type="NCBI Taxonomy" id="35688"/>
    <lineage>
        <taxon>Eukaryota</taxon>
        <taxon>Rhodophyta</taxon>
        <taxon>Bangiophyceae</taxon>
        <taxon>Porphyridiales</taxon>
        <taxon>Porphyridiaceae</taxon>
        <taxon>Porphyridium</taxon>
    </lineage>
</organism>
<proteinExistence type="inferred from homology"/>
<evidence type="ECO:0000256" key="3">
    <source>
        <dbReference type="ARBA" id="ARBA00005684"/>
    </source>
</evidence>
<dbReference type="PANTHER" id="PTHR32518">
    <property type="match status" value="1"/>
</dbReference>
<dbReference type="Proteomes" id="UP000324585">
    <property type="component" value="Unassembled WGS sequence"/>
</dbReference>
<comment type="caution">
    <text evidence="11">The sequence shown here is derived from an EMBL/GenBank/DDBJ whole genome shotgun (WGS) entry which is preliminary data.</text>
</comment>
<dbReference type="EC" id="2.4.1.25" evidence="4"/>
<evidence type="ECO:0000256" key="8">
    <source>
        <dbReference type="ARBA" id="ARBA00023277"/>
    </source>
</evidence>
<dbReference type="GO" id="GO:0004134">
    <property type="term" value="F:4-alpha-glucanotransferase activity"/>
    <property type="evidence" value="ECO:0007669"/>
    <property type="project" value="UniProtKB-EC"/>
</dbReference>
<dbReference type="EMBL" id="VRMN01000001">
    <property type="protein sequence ID" value="KAA8498859.1"/>
    <property type="molecule type" value="Genomic_DNA"/>
</dbReference>
<dbReference type="GO" id="GO:0005975">
    <property type="term" value="P:carbohydrate metabolic process"/>
    <property type="evidence" value="ECO:0007669"/>
    <property type="project" value="InterPro"/>
</dbReference>
<dbReference type="Gene3D" id="3.20.20.80">
    <property type="entry name" value="Glycosidases"/>
    <property type="match status" value="2"/>
</dbReference>
<dbReference type="OMA" id="CDEEIND"/>
<gene>
    <name evidence="11" type="ORF">FVE85_6444</name>
</gene>
<evidence type="ECO:0000256" key="6">
    <source>
        <dbReference type="ARBA" id="ARBA00022676"/>
    </source>
</evidence>
<dbReference type="PANTHER" id="PTHR32518:SF3">
    <property type="entry name" value="4-ALPHA-GLUCANOTRANSFERASE"/>
    <property type="match status" value="1"/>
</dbReference>
<keyword evidence="8" id="KW-0119">Carbohydrate metabolism</keyword>
<keyword evidence="5" id="KW-0963">Cytoplasm</keyword>
<comment type="subcellular location">
    <subcellularLocation>
        <location evidence="2">Cytoplasm</location>
    </subcellularLocation>
</comment>
<dbReference type="InterPro" id="IPR017853">
    <property type="entry name" value="GH"/>
</dbReference>
<protein>
    <recommendedName>
        <fullName evidence="4">4-alpha-glucanotransferase</fullName>
        <ecNumber evidence="4">2.4.1.25</ecNumber>
    </recommendedName>
    <alternativeName>
        <fullName evidence="9">Amylomaltase</fullName>
    </alternativeName>
    <alternativeName>
        <fullName evidence="10">Disproportionating enzyme</fullName>
    </alternativeName>
</protein>
<evidence type="ECO:0000256" key="4">
    <source>
        <dbReference type="ARBA" id="ARBA00012560"/>
    </source>
</evidence>
<dbReference type="GO" id="GO:0030246">
    <property type="term" value="F:carbohydrate binding"/>
    <property type="evidence" value="ECO:0007669"/>
    <property type="project" value="InterPro"/>
</dbReference>